<dbReference type="SUPFAM" id="SSF56209">
    <property type="entry name" value="Nitrile hydratase alpha chain"/>
    <property type="match status" value="1"/>
</dbReference>
<dbReference type="RefSeq" id="WP_344173635.1">
    <property type="nucleotide sequence ID" value="NZ_BAAARY010000016.1"/>
</dbReference>
<organism evidence="3 4">
    <name type="scientific">Pilimelia columellifera subsp. columellifera</name>
    <dbReference type="NCBI Taxonomy" id="706583"/>
    <lineage>
        <taxon>Bacteria</taxon>
        <taxon>Bacillati</taxon>
        <taxon>Actinomycetota</taxon>
        <taxon>Actinomycetes</taxon>
        <taxon>Micromonosporales</taxon>
        <taxon>Micromonosporaceae</taxon>
        <taxon>Pilimelia</taxon>
    </lineage>
</organism>
<reference evidence="4" key="1">
    <citation type="journal article" date="2019" name="Int. J. Syst. Evol. Microbiol.">
        <title>The Global Catalogue of Microorganisms (GCM) 10K type strain sequencing project: providing services to taxonomists for standard genome sequencing and annotation.</title>
        <authorList>
            <consortium name="The Broad Institute Genomics Platform"/>
            <consortium name="The Broad Institute Genome Sequencing Center for Infectious Disease"/>
            <person name="Wu L."/>
            <person name="Ma J."/>
        </authorList>
    </citation>
    <scope>NUCLEOTIDE SEQUENCE [LARGE SCALE GENOMIC DNA]</scope>
    <source>
        <strain evidence="4">JCM 3367</strain>
    </source>
</reference>
<keyword evidence="1" id="KW-0479">Metal-binding</keyword>
<evidence type="ECO:0000256" key="1">
    <source>
        <dbReference type="ARBA" id="ARBA00022723"/>
    </source>
</evidence>
<protein>
    <recommendedName>
        <fullName evidence="2">Nitrile hydratase alpha/Thiocyanate hydrolase gamma domain-containing protein</fullName>
    </recommendedName>
</protein>
<dbReference type="InterPro" id="IPR036648">
    <property type="entry name" value="CN_Hdrase_a/SCN_Hdrase_g_sf"/>
</dbReference>
<evidence type="ECO:0000259" key="2">
    <source>
        <dbReference type="Pfam" id="PF02979"/>
    </source>
</evidence>
<evidence type="ECO:0000313" key="3">
    <source>
        <dbReference type="EMBL" id="GAA2529196.1"/>
    </source>
</evidence>
<gene>
    <name evidence="3" type="ORF">GCM10010201_30490</name>
</gene>
<dbReference type="InterPro" id="IPR004232">
    <property type="entry name" value="CN_Hdrtase_a/SCN_Hdrlase_g"/>
</dbReference>
<dbReference type="Pfam" id="PF02979">
    <property type="entry name" value="NHase_alpha"/>
    <property type="match status" value="1"/>
</dbReference>
<dbReference type="Gene3D" id="3.90.330.10">
    <property type="entry name" value="Nitrile hydratase alpha /Thiocyanate hydrolase gamma"/>
    <property type="match status" value="1"/>
</dbReference>
<proteinExistence type="predicted"/>
<feature type="domain" description="Nitrile hydratase alpha/Thiocyanate hydrolase gamma" evidence="2">
    <location>
        <begin position="18"/>
        <end position="81"/>
    </location>
</feature>
<dbReference type="NCBIfam" id="TIGR03793">
    <property type="entry name" value="leader_NHLP"/>
    <property type="match status" value="1"/>
</dbReference>
<name>A0ABP6AZ85_9ACTN</name>
<evidence type="ECO:0000313" key="4">
    <source>
        <dbReference type="Proteomes" id="UP001499978"/>
    </source>
</evidence>
<sequence>MPTNSALVERVVEKARSDASFRSQLIANPKAAIESELGITIPTDLNVKVVEEQQNEFYVVLPPKEQSGQLSDEQLAGVAGGDSSTWGPNCSSC</sequence>
<dbReference type="EMBL" id="BAAARY010000016">
    <property type="protein sequence ID" value="GAA2529196.1"/>
    <property type="molecule type" value="Genomic_DNA"/>
</dbReference>
<dbReference type="InterPro" id="IPR022513">
    <property type="entry name" value="TOMM_pelo"/>
</dbReference>
<dbReference type="Proteomes" id="UP001499978">
    <property type="component" value="Unassembled WGS sequence"/>
</dbReference>
<comment type="caution">
    <text evidence="3">The sequence shown here is derived from an EMBL/GenBank/DDBJ whole genome shotgun (WGS) entry which is preliminary data.</text>
</comment>
<accession>A0ABP6AZ85</accession>
<keyword evidence="4" id="KW-1185">Reference proteome</keyword>